<sequence length="89" mass="10812">MAKGRDKELIKLRDEALCRRYYYWTERQRLRFDDALKILSEREFFISEERIMAIIRRMIRTGNAENIPPLPKVKKPRLTNDQLSLFPEL</sequence>
<proteinExistence type="predicted"/>
<protein>
    <submittedName>
        <fullName evidence="1">Uncharacterized protein</fullName>
    </submittedName>
</protein>
<comment type="caution">
    <text evidence="1">The sequence shown here is derived from an EMBL/GenBank/DDBJ whole genome shotgun (WGS) entry which is preliminary data.</text>
</comment>
<dbReference type="HOGENOM" id="CLU_2424461_0_0_10"/>
<reference evidence="1 2" key="1">
    <citation type="submission" date="2013-04" db="EMBL/GenBank/DDBJ databases">
        <title>The Genome Sequence of Bacteroides uniformis dnLKV2.</title>
        <authorList>
            <consortium name="The Broad Institute Genomics Platform"/>
            <consortium name="The Broad Institute Genome Sequencing Center for Infectious Disease"/>
            <person name="Earl A."/>
            <person name="Xavier R."/>
            <person name="Kuhn K."/>
            <person name="Stappenbeck T."/>
            <person name="Walker B."/>
            <person name="Young S."/>
            <person name="Zeng Q."/>
            <person name="Gargeya S."/>
            <person name="Fitzgerald M."/>
            <person name="Haas B."/>
            <person name="Abouelleil A."/>
            <person name="Allen A.W."/>
            <person name="Alvarado L."/>
            <person name="Arachchi H.M."/>
            <person name="Berlin A.M."/>
            <person name="Chapman S.B."/>
            <person name="Gainer-Dewar J."/>
            <person name="Goldberg J."/>
            <person name="Griggs A."/>
            <person name="Gujja S."/>
            <person name="Hansen M."/>
            <person name="Howarth C."/>
            <person name="Imamovic A."/>
            <person name="Ireland A."/>
            <person name="Larimer J."/>
            <person name="McCowan C."/>
            <person name="Murphy C."/>
            <person name="Pearson M."/>
            <person name="Poon T.W."/>
            <person name="Priest M."/>
            <person name="Roberts A."/>
            <person name="Saif S."/>
            <person name="Shea T."/>
            <person name="Sisk P."/>
            <person name="Sykes S."/>
            <person name="Wortman J."/>
            <person name="Nusbaum C."/>
            <person name="Birren B."/>
        </authorList>
    </citation>
    <scope>NUCLEOTIDE SEQUENCE [LARGE SCALE GENOMIC DNA]</scope>
    <source>
        <strain evidence="2">dnLKV2</strain>
    </source>
</reference>
<dbReference type="PATRIC" id="fig|1235787.3.peg.3030"/>
<dbReference type="RefSeq" id="WP_016273839.1">
    <property type="nucleotide sequence ID" value="NZ_KE159487.1"/>
</dbReference>
<name>R9HTM2_BACUN</name>
<dbReference type="AlphaFoldDB" id="R9HTM2"/>
<dbReference type="Proteomes" id="UP000014212">
    <property type="component" value="Unassembled WGS sequence"/>
</dbReference>
<evidence type="ECO:0000313" key="1">
    <source>
        <dbReference type="EMBL" id="EOS07209.1"/>
    </source>
</evidence>
<organism evidence="1 2">
    <name type="scientific">Bacteroides uniformis dnLKV2</name>
    <dbReference type="NCBI Taxonomy" id="1235787"/>
    <lineage>
        <taxon>Bacteria</taxon>
        <taxon>Pseudomonadati</taxon>
        <taxon>Bacteroidota</taxon>
        <taxon>Bacteroidia</taxon>
        <taxon>Bacteroidales</taxon>
        <taxon>Bacteroidaceae</taxon>
        <taxon>Bacteroides</taxon>
    </lineage>
</organism>
<accession>R9HTM2</accession>
<dbReference type="EMBL" id="ASSO01000009">
    <property type="protein sequence ID" value="EOS07209.1"/>
    <property type="molecule type" value="Genomic_DNA"/>
</dbReference>
<gene>
    <name evidence="1" type="ORF">C801_02986</name>
</gene>
<evidence type="ECO:0000313" key="2">
    <source>
        <dbReference type="Proteomes" id="UP000014212"/>
    </source>
</evidence>